<evidence type="ECO:0000313" key="3">
    <source>
        <dbReference type="Proteomes" id="UP000707477"/>
    </source>
</evidence>
<dbReference type="Proteomes" id="UP000707477">
    <property type="component" value="Unassembled WGS sequence"/>
</dbReference>
<protein>
    <recommendedName>
        <fullName evidence="4">ABC transporter permease</fullName>
    </recommendedName>
</protein>
<dbReference type="RefSeq" id="WP_168849700.1">
    <property type="nucleotide sequence ID" value="NZ_JAAVSD010000017.1"/>
</dbReference>
<organism evidence="2 3">
    <name type="scientific">Levilactobacillus tujiorum</name>
    <dbReference type="NCBI Taxonomy" id="2912243"/>
    <lineage>
        <taxon>Bacteria</taxon>
        <taxon>Bacillati</taxon>
        <taxon>Bacillota</taxon>
        <taxon>Bacilli</taxon>
        <taxon>Lactobacillales</taxon>
        <taxon>Lactobacillaceae</taxon>
        <taxon>Levilactobacillus</taxon>
    </lineage>
</organism>
<keyword evidence="1" id="KW-1133">Transmembrane helix</keyword>
<name>A0ABX1L6N2_9LACO</name>
<keyword evidence="1" id="KW-0472">Membrane</keyword>
<feature type="transmembrane region" description="Helical" evidence="1">
    <location>
        <begin position="29"/>
        <end position="48"/>
    </location>
</feature>
<keyword evidence="3" id="KW-1185">Reference proteome</keyword>
<comment type="caution">
    <text evidence="2">The sequence shown here is derived from an EMBL/GenBank/DDBJ whole genome shotgun (WGS) entry which is preliminary data.</text>
</comment>
<dbReference type="EMBL" id="JAAVSD010000017">
    <property type="protein sequence ID" value="NLR29961.1"/>
    <property type="molecule type" value="Genomic_DNA"/>
</dbReference>
<keyword evidence="1" id="KW-0812">Transmembrane</keyword>
<proteinExistence type="predicted"/>
<gene>
    <name evidence="2" type="ORF">HEQ44_07165</name>
</gene>
<sequence>MFSKTEIILKFFQFAITEWRFLLKEWKSVLLSTIGFVLPVTVIVVIWNEDLAVNETSLEQFLLILLMIWIAFTIFIGNALLWEIVLILFNRRKVNRFFATDTWEEELEHQNANQLATIDRVLILQIKLRRGLHHLPRSQKETRQQLIKSITQYKSLLDKEKNGPQAVDK</sequence>
<accession>A0ABX1L6N2</accession>
<feature type="transmembrane region" description="Helical" evidence="1">
    <location>
        <begin position="60"/>
        <end position="89"/>
    </location>
</feature>
<evidence type="ECO:0000313" key="2">
    <source>
        <dbReference type="EMBL" id="NLR29961.1"/>
    </source>
</evidence>
<reference evidence="2 3" key="1">
    <citation type="submission" date="2020-03" db="EMBL/GenBank/DDBJ databases">
        <authorList>
            <person name="Zhang Z."/>
            <person name="Guo Z."/>
            <person name="Hou Q."/>
            <person name="Shen X."/>
        </authorList>
    </citation>
    <scope>NUCLEOTIDE SEQUENCE [LARGE SCALE GENOMIC DNA]</scope>
    <source>
        <strain evidence="2 3">HBUAS51329</strain>
    </source>
</reference>
<evidence type="ECO:0000256" key="1">
    <source>
        <dbReference type="SAM" id="Phobius"/>
    </source>
</evidence>
<evidence type="ECO:0008006" key="4">
    <source>
        <dbReference type="Google" id="ProtNLM"/>
    </source>
</evidence>